<dbReference type="OrthoDB" id="4199986at2759"/>
<reference evidence="1 2" key="1">
    <citation type="journal article" date="2016" name="Nat. Commun.">
        <title>Ectomycorrhizal ecology is imprinted in the genome of the dominant symbiotic fungus Cenococcum geophilum.</title>
        <authorList>
            <consortium name="DOE Joint Genome Institute"/>
            <person name="Peter M."/>
            <person name="Kohler A."/>
            <person name="Ohm R.A."/>
            <person name="Kuo A."/>
            <person name="Krutzmann J."/>
            <person name="Morin E."/>
            <person name="Arend M."/>
            <person name="Barry K.W."/>
            <person name="Binder M."/>
            <person name="Choi C."/>
            <person name="Clum A."/>
            <person name="Copeland A."/>
            <person name="Grisel N."/>
            <person name="Haridas S."/>
            <person name="Kipfer T."/>
            <person name="LaButti K."/>
            <person name="Lindquist E."/>
            <person name="Lipzen A."/>
            <person name="Maire R."/>
            <person name="Meier B."/>
            <person name="Mihaltcheva S."/>
            <person name="Molinier V."/>
            <person name="Murat C."/>
            <person name="Poggeler S."/>
            <person name="Quandt C.A."/>
            <person name="Sperisen C."/>
            <person name="Tritt A."/>
            <person name="Tisserant E."/>
            <person name="Crous P.W."/>
            <person name="Henrissat B."/>
            <person name="Nehls U."/>
            <person name="Egli S."/>
            <person name="Spatafora J.W."/>
            <person name="Grigoriev I.V."/>
            <person name="Martin F.M."/>
        </authorList>
    </citation>
    <scope>NUCLEOTIDE SEQUENCE [LARGE SCALE GENOMIC DNA]</scope>
    <source>
        <strain evidence="1 2">CBS 459.81</strain>
    </source>
</reference>
<sequence length="151" mass="16940">MSTEELTFSPAWTKHPVIDAESRDTPTQKHIVPYTLEKPPGFSMGDIDGEPENITKGSAVWAEHMAYQLMQTTQTPWVASHNSPSCCKELLSDRHNRLELFKWASQYPTDYKGMKHAWIFAEFRLIAALGGNPNTTVDVSIANDTGSNMQL</sequence>
<accession>A0A8E2E6X6</accession>
<keyword evidence="2" id="KW-1185">Reference proteome</keyword>
<name>A0A8E2E6X6_9PEZI</name>
<evidence type="ECO:0000313" key="2">
    <source>
        <dbReference type="Proteomes" id="UP000250266"/>
    </source>
</evidence>
<protein>
    <submittedName>
        <fullName evidence="1">Uncharacterized protein</fullName>
    </submittedName>
</protein>
<organism evidence="1 2">
    <name type="scientific">Lepidopterella palustris CBS 459.81</name>
    <dbReference type="NCBI Taxonomy" id="1314670"/>
    <lineage>
        <taxon>Eukaryota</taxon>
        <taxon>Fungi</taxon>
        <taxon>Dikarya</taxon>
        <taxon>Ascomycota</taxon>
        <taxon>Pezizomycotina</taxon>
        <taxon>Dothideomycetes</taxon>
        <taxon>Pleosporomycetidae</taxon>
        <taxon>Mytilinidiales</taxon>
        <taxon>Argynnaceae</taxon>
        <taxon>Lepidopterella</taxon>
    </lineage>
</organism>
<gene>
    <name evidence="1" type="ORF">K432DRAFT_394751</name>
</gene>
<dbReference type="Proteomes" id="UP000250266">
    <property type="component" value="Unassembled WGS sequence"/>
</dbReference>
<dbReference type="AlphaFoldDB" id="A0A8E2E6X6"/>
<proteinExistence type="predicted"/>
<evidence type="ECO:0000313" key="1">
    <source>
        <dbReference type="EMBL" id="OCK78477.1"/>
    </source>
</evidence>
<dbReference type="EMBL" id="KV745057">
    <property type="protein sequence ID" value="OCK78477.1"/>
    <property type="molecule type" value="Genomic_DNA"/>
</dbReference>